<proteinExistence type="predicted"/>
<name>A0A6J7QT58_9ZZZZ</name>
<organism evidence="1">
    <name type="scientific">freshwater metagenome</name>
    <dbReference type="NCBI Taxonomy" id="449393"/>
    <lineage>
        <taxon>unclassified sequences</taxon>
        <taxon>metagenomes</taxon>
        <taxon>ecological metagenomes</taxon>
    </lineage>
</organism>
<reference evidence="1" key="1">
    <citation type="submission" date="2020-05" db="EMBL/GenBank/DDBJ databases">
        <authorList>
            <person name="Chiriac C."/>
            <person name="Salcher M."/>
            <person name="Ghai R."/>
            <person name="Kavagutti S V."/>
        </authorList>
    </citation>
    <scope>NUCLEOTIDE SEQUENCE</scope>
</reference>
<dbReference type="AlphaFoldDB" id="A0A6J7QT58"/>
<accession>A0A6J7QT58</accession>
<sequence>MLERGVDVLVEVLTGQPAQLRAYHRRVLTVGLVESVGDERPPRGATFGHHCLERRVTVEHTRRDHLGDGPLPPIGGLHVVDQRTAGPTEVGAMHRGRIMRFGSDVERDDQTGLLQRRPQRFPDVVVPLRRAEAGSHREIRRFEPHASRTVHLGDPVLGVEQWDGGGTYVALRIALVLDRPIVDRCATSGEQLRVLDRRHPDTDRRKDEFGPDSLTVEVEQTLDHVVRTRCSFVDREPLIVLECGRATRHTATDFLPVDVQRLMRAIVILDAARHTVREFGREAGGEQVVRLDEV</sequence>
<gene>
    <name evidence="1" type="ORF">UFOPK3931_03301</name>
</gene>
<dbReference type="EMBL" id="CAFBOL010000162">
    <property type="protein sequence ID" value="CAB5020125.1"/>
    <property type="molecule type" value="Genomic_DNA"/>
</dbReference>
<evidence type="ECO:0000313" key="1">
    <source>
        <dbReference type="EMBL" id="CAB5020125.1"/>
    </source>
</evidence>
<protein>
    <submittedName>
        <fullName evidence="1">Unannotated protein</fullName>
    </submittedName>
</protein>